<organism evidence="1">
    <name type="scientific">marine metagenome</name>
    <dbReference type="NCBI Taxonomy" id="408172"/>
    <lineage>
        <taxon>unclassified sequences</taxon>
        <taxon>metagenomes</taxon>
        <taxon>ecological metagenomes</taxon>
    </lineage>
</organism>
<dbReference type="EMBL" id="UINC01054711">
    <property type="protein sequence ID" value="SVB72743.1"/>
    <property type="molecule type" value="Genomic_DNA"/>
</dbReference>
<sequence>YSSSSMKCITWSLKGIVGKAPK</sequence>
<evidence type="ECO:0000313" key="1">
    <source>
        <dbReference type="EMBL" id="SVB72743.1"/>
    </source>
</evidence>
<accession>A0A382GDP7</accession>
<gene>
    <name evidence="1" type="ORF">METZ01_LOCUS225597</name>
</gene>
<protein>
    <submittedName>
        <fullName evidence="1">Uncharacterized protein</fullName>
    </submittedName>
</protein>
<name>A0A382GDP7_9ZZZZ</name>
<dbReference type="AlphaFoldDB" id="A0A382GDP7"/>
<proteinExistence type="predicted"/>
<reference evidence="1" key="1">
    <citation type="submission" date="2018-05" db="EMBL/GenBank/DDBJ databases">
        <authorList>
            <person name="Lanie J.A."/>
            <person name="Ng W.-L."/>
            <person name="Kazmierczak K.M."/>
            <person name="Andrzejewski T.M."/>
            <person name="Davidsen T.M."/>
            <person name="Wayne K.J."/>
            <person name="Tettelin H."/>
            <person name="Glass J.I."/>
            <person name="Rusch D."/>
            <person name="Podicherti R."/>
            <person name="Tsui H.-C.T."/>
            <person name="Winkler M.E."/>
        </authorList>
    </citation>
    <scope>NUCLEOTIDE SEQUENCE</scope>
</reference>
<feature type="non-terminal residue" evidence="1">
    <location>
        <position position="1"/>
    </location>
</feature>